<evidence type="ECO:0000313" key="2">
    <source>
        <dbReference type="EMBL" id="NER16791.1"/>
    </source>
</evidence>
<accession>A0A6M0CG31</accession>
<dbReference type="InterPro" id="IPR012902">
    <property type="entry name" value="N_methyl_site"/>
</dbReference>
<dbReference type="NCBIfam" id="TIGR02532">
    <property type="entry name" value="IV_pilin_GFxxxE"/>
    <property type="match status" value="1"/>
</dbReference>
<dbReference type="Pfam" id="PF07963">
    <property type="entry name" value="N_methyl"/>
    <property type="match status" value="1"/>
</dbReference>
<proteinExistence type="predicted"/>
<dbReference type="Proteomes" id="UP000474296">
    <property type="component" value="Unassembled WGS sequence"/>
</dbReference>
<keyword evidence="1" id="KW-1133">Transmembrane helix</keyword>
<evidence type="ECO:0000256" key="1">
    <source>
        <dbReference type="SAM" id="Phobius"/>
    </source>
</evidence>
<protein>
    <submittedName>
        <fullName evidence="2">Prepilin-type N-terminal cleavage/methylation domain-containing protein</fullName>
    </submittedName>
</protein>
<evidence type="ECO:0000313" key="3">
    <source>
        <dbReference type="Proteomes" id="UP000474296"/>
    </source>
</evidence>
<keyword evidence="3" id="KW-1185">Reference proteome</keyword>
<feature type="transmembrane region" description="Helical" evidence="1">
    <location>
        <begin position="14"/>
        <end position="35"/>
    </location>
</feature>
<dbReference type="EMBL" id="JAABOQ010000002">
    <property type="protein sequence ID" value="NER16791.1"/>
    <property type="molecule type" value="Genomic_DNA"/>
</dbReference>
<dbReference type="AlphaFoldDB" id="A0A6M0CG31"/>
<dbReference type="RefSeq" id="WP_164030302.1">
    <property type="nucleotide sequence ID" value="NZ_JAABOQ010000002.1"/>
</dbReference>
<sequence length="154" mass="17434">MPIKKVKAFTLSELLVVLGITTIVVAIAYLVLGLVQGNIFRLQQNYKDSTQVQQLQQALWIDLNTCNQATNSNIDGIIRFKNELDSVQYAFSDSLLVRYPDTFKINIEELKFYFDGTEIKNGNIDAIEVGVLNNSVQQSLFIFKENDAATYMNN</sequence>
<organism evidence="2 3">
    <name type="scientific">Spongiivirga citrea</name>
    <dbReference type="NCBI Taxonomy" id="1481457"/>
    <lineage>
        <taxon>Bacteria</taxon>
        <taxon>Pseudomonadati</taxon>
        <taxon>Bacteroidota</taxon>
        <taxon>Flavobacteriia</taxon>
        <taxon>Flavobacteriales</taxon>
        <taxon>Flavobacteriaceae</taxon>
        <taxon>Spongiivirga</taxon>
    </lineage>
</organism>
<gene>
    <name evidence="2" type="ORF">GWK10_06190</name>
</gene>
<keyword evidence="1" id="KW-0812">Transmembrane</keyword>
<keyword evidence="1" id="KW-0472">Membrane</keyword>
<reference evidence="2 3" key="1">
    <citation type="submission" date="2020-01" db="EMBL/GenBank/DDBJ databases">
        <title>Spongiivirga citrea KCTC 32990T.</title>
        <authorList>
            <person name="Wang G."/>
        </authorList>
    </citation>
    <scope>NUCLEOTIDE SEQUENCE [LARGE SCALE GENOMIC DNA]</scope>
    <source>
        <strain evidence="2 3">KCTC 32990</strain>
    </source>
</reference>
<name>A0A6M0CG31_9FLAO</name>
<comment type="caution">
    <text evidence="2">The sequence shown here is derived from an EMBL/GenBank/DDBJ whole genome shotgun (WGS) entry which is preliminary data.</text>
</comment>